<sequence length="284" mass="29308">MKPLLLSAALLLPLSAHAQSYPEATSIVAIGGPVTEIVYALGEGDRLVARDTTSQFPPEAEALPDVGYMRQLSAEGVLSVGPDLILTRDTAGPPEVLDQLRAASIPLVPVKDGFSEASVIAAIHTVGEALGVPAKADSLATEIETQFDSLDQARTEAGTPPRVLFILSNQGGRLNVAGDGTGADGIIALTGAENVMSGAFQGYKIMSDEAIIAAAPDVVLMMDSTGQSEHDANKSDILDLPALSQTPAGQNHAFVQVAPAALGFGPRTAHFATELHNALWAAAE</sequence>
<accession>A0A291GCI7</accession>
<keyword evidence="4" id="KW-1185">Reference proteome</keyword>
<dbReference type="SUPFAM" id="SSF53807">
    <property type="entry name" value="Helical backbone' metal receptor"/>
    <property type="match status" value="1"/>
</dbReference>
<dbReference type="InterPro" id="IPR002491">
    <property type="entry name" value="ABC_transptr_periplasmic_BD"/>
</dbReference>
<proteinExistence type="predicted"/>
<feature type="signal peptide" evidence="1">
    <location>
        <begin position="1"/>
        <end position="18"/>
    </location>
</feature>
<name>A0A291GCI7_9RHOB</name>
<dbReference type="RefSeq" id="WP_096805712.1">
    <property type="nucleotide sequence ID" value="NZ_CP022196.1"/>
</dbReference>
<evidence type="ECO:0000256" key="1">
    <source>
        <dbReference type="SAM" id="SignalP"/>
    </source>
</evidence>
<dbReference type="AlphaFoldDB" id="A0A291GCI7"/>
<dbReference type="STRING" id="1758178.GCA_001550095_00645"/>
<reference evidence="3 4" key="1">
    <citation type="submission" date="2017-06" db="EMBL/GenBank/DDBJ databases">
        <title>Celeribacter sp. TSPH2 complete genome sequence.</title>
        <authorList>
            <person name="Woo J.-H."/>
            <person name="Kim H.-S."/>
        </authorList>
    </citation>
    <scope>NUCLEOTIDE SEQUENCE [LARGE SCALE GENOMIC DNA]</scope>
    <source>
        <strain evidence="3 4">TSPH2</strain>
    </source>
</reference>
<dbReference type="PANTHER" id="PTHR30535">
    <property type="entry name" value="VITAMIN B12-BINDING PROTEIN"/>
    <property type="match status" value="1"/>
</dbReference>
<feature type="domain" description="Fe/B12 periplasmic-binding" evidence="2">
    <location>
        <begin position="26"/>
        <end position="284"/>
    </location>
</feature>
<dbReference type="OrthoDB" id="9797736at2"/>
<dbReference type="EMBL" id="CP022196">
    <property type="protein sequence ID" value="ATG47752.1"/>
    <property type="molecule type" value="Genomic_DNA"/>
</dbReference>
<keyword evidence="1" id="KW-0732">Signal</keyword>
<dbReference type="PANTHER" id="PTHR30535:SF4">
    <property type="entry name" value="HEMIN-BINDING PERIPLASMIC PROTEIN HMUT"/>
    <property type="match status" value="1"/>
</dbReference>
<dbReference type="CDD" id="cd01149">
    <property type="entry name" value="HutB"/>
    <property type="match status" value="1"/>
</dbReference>
<evidence type="ECO:0000313" key="3">
    <source>
        <dbReference type="EMBL" id="ATG47752.1"/>
    </source>
</evidence>
<feature type="chain" id="PRO_5012809996" evidence="1">
    <location>
        <begin position="19"/>
        <end position="284"/>
    </location>
</feature>
<dbReference type="KEGG" id="ceh:CEW89_09350"/>
<evidence type="ECO:0000259" key="2">
    <source>
        <dbReference type="PROSITE" id="PS50983"/>
    </source>
</evidence>
<dbReference type="InterPro" id="IPR050902">
    <property type="entry name" value="ABC_Transporter_SBP"/>
</dbReference>
<gene>
    <name evidence="3" type="ORF">CEW89_09350</name>
</gene>
<dbReference type="Pfam" id="PF01497">
    <property type="entry name" value="Peripla_BP_2"/>
    <property type="match status" value="1"/>
</dbReference>
<organism evidence="3 4">
    <name type="scientific">Celeribacter ethanolicus</name>
    <dbReference type="NCBI Taxonomy" id="1758178"/>
    <lineage>
        <taxon>Bacteria</taxon>
        <taxon>Pseudomonadati</taxon>
        <taxon>Pseudomonadota</taxon>
        <taxon>Alphaproteobacteria</taxon>
        <taxon>Rhodobacterales</taxon>
        <taxon>Roseobacteraceae</taxon>
        <taxon>Celeribacter</taxon>
    </lineage>
</organism>
<dbReference type="Proteomes" id="UP000217935">
    <property type="component" value="Chromosome"/>
</dbReference>
<evidence type="ECO:0000313" key="4">
    <source>
        <dbReference type="Proteomes" id="UP000217935"/>
    </source>
</evidence>
<dbReference type="PROSITE" id="PS50983">
    <property type="entry name" value="FE_B12_PBP"/>
    <property type="match status" value="1"/>
</dbReference>
<dbReference type="Gene3D" id="3.40.50.1980">
    <property type="entry name" value="Nitrogenase molybdenum iron protein domain"/>
    <property type="match status" value="2"/>
</dbReference>
<protein>
    <submittedName>
        <fullName evidence="3">Hemin ABC transporter substrate-binding protein</fullName>
    </submittedName>
</protein>